<organism evidence="2 3">
    <name type="scientific">Elysia crispata</name>
    <name type="common">lettuce slug</name>
    <dbReference type="NCBI Taxonomy" id="231223"/>
    <lineage>
        <taxon>Eukaryota</taxon>
        <taxon>Metazoa</taxon>
        <taxon>Spiralia</taxon>
        <taxon>Lophotrochozoa</taxon>
        <taxon>Mollusca</taxon>
        <taxon>Gastropoda</taxon>
        <taxon>Heterobranchia</taxon>
        <taxon>Euthyneura</taxon>
        <taxon>Panpulmonata</taxon>
        <taxon>Sacoglossa</taxon>
        <taxon>Placobranchoidea</taxon>
        <taxon>Plakobranchidae</taxon>
        <taxon>Elysia</taxon>
    </lineage>
</organism>
<dbReference type="AlphaFoldDB" id="A0AAE1CLD4"/>
<evidence type="ECO:0000256" key="1">
    <source>
        <dbReference type="SAM" id="MobiDB-lite"/>
    </source>
</evidence>
<reference evidence="2" key="1">
    <citation type="journal article" date="2023" name="G3 (Bethesda)">
        <title>A reference genome for the long-term kleptoplast-retaining sea slug Elysia crispata morphotype clarki.</title>
        <authorList>
            <person name="Eastman K.E."/>
            <person name="Pendleton A.L."/>
            <person name="Shaikh M.A."/>
            <person name="Suttiyut T."/>
            <person name="Ogas R."/>
            <person name="Tomko P."/>
            <person name="Gavelis G."/>
            <person name="Widhalm J.R."/>
            <person name="Wisecaver J.H."/>
        </authorList>
    </citation>
    <scope>NUCLEOTIDE SEQUENCE</scope>
    <source>
        <strain evidence="2">ECLA1</strain>
    </source>
</reference>
<sequence length="90" mass="10400">MTSNCENVRKNQLSYDSLKNPDFVPYNDEYSDELEHNHVPQSQERDVSNEQNSQRADNGAAITTNVQHFRDRSSFTVDSDSLESLNLRYS</sequence>
<accession>A0AAE1CLD4</accession>
<protein>
    <submittedName>
        <fullName evidence="2">Uncharacterized protein</fullName>
    </submittedName>
</protein>
<feature type="compositionally biased region" description="Polar residues" evidence="1">
    <location>
        <begin position="49"/>
        <end position="67"/>
    </location>
</feature>
<name>A0AAE1CLD4_9GAST</name>
<gene>
    <name evidence="2" type="ORF">RRG08_058946</name>
</gene>
<proteinExistence type="predicted"/>
<evidence type="ECO:0000313" key="2">
    <source>
        <dbReference type="EMBL" id="KAK3705865.1"/>
    </source>
</evidence>
<feature type="compositionally biased region" description="Polar residues" evidence="1">
    <location>
        <begin position="1"/>
        <end position="17"/>
    </location>
</feature>
<comment type="caution">
    <text evidence="2">The sequence shown here is derived from an EMBL/GenBank/DDBJ whole genome shotgun (WGS) entry which is preliminary data.</text>
</comment>
<dbReference type="EMBL" id="JAWDGP010007763">
    <property type="protein sequence ID" value="KAK3705865.1"/>
    <property type="molecule type" value="Genomic_DNA"/>
</dbReference>
<feature type="compositionally biased region" description="Basic and acidic residues" evidence="1">
    <location>
        <begin position="33"/>
        <end position="48"/>
    </location>
</feature>
<keyword evidence="3" id="KW-1185">Reference proteome</keyword>
<feature type="region of interest" description="Disordered" evidence="1">
    <location>
        <begin position="1"/>
        <end position="67"/>
    </location>
</feature>
<dbReference type="Proteomes" id="UP001283361">
    <property type="component" value="Unassembled WGS sequence"/>
</dbReference>
<evidence type="ECO:0000313" key="3">
    <source>
        <dbReference type="Proteomes" id="UP001283361"/>
    </source>
</evidence>